<gene>
    <name evidence="1" type="ORF">AVEN_111060_1</name>
</gene>
<sequence length="69" mass="7811">MITTANVLLYAQDLIVKENKWSDQMYNAETVGYIGENFLYKNLATEMAAAPRPEKDEGLAADSWMSQCF</sequence>
<dbReference type="EMBL" id="BGPR01000396">
    <property type="protein sequence ID" value="GBM17904.1"/>
    <property type="molecule type" value="Genomic_DNA"/>
</dbReference>
<protein>
    <submittedName>
        <fullName evidence="1">Uncharacterized protein</fullName>
    </submittedName>
</protein>
<accession>A0A4Y2DPZ6</accession>
<dbReference type="Proteomes" id="UP000499080">
    <property type="component" value="Unassembled WGS sequence"/>
</dbReference>
<reference evidence="1 2" key="1">
    <citation type="journal article" date="2019" name="Sci. Rep.">
        <title>Orb-weaving spider Araneus ventricosus genome elucidates the spidroin gene catalogue.</title>
        <authorList>
            <person name="Kono N."/>
            <person name="Nakamura H."/>
            <person name="Ohtoshi R."/>
            <person name="Moran D.A.P."/>
            <person name="Shinohara A."/>
            <person name="Yoshida Y."/>
            <person name="Fujiwara M."/>
            <person name="Mori M."/>
            <person name="Tomita M."/>
            <person name="Arakawa K."/>
        </authorList>
    </citation>
    <scope>NUCLEOTIDE SEQUENCE [LARGE SCALE GENOMIC DNA]</scope>
</reference>
<organism evidence="1 2">
    <name type="scientific">Araneus ventricosus</name>
    <name type="common">Orbweaver spider</name>
    <name type="synonym">Epeira ventricosa</name>
    <dbReference type="NCBI Taxonomy" id="182803"/>
    <lineage>
        <taxon>Eukaryota</taxon>
        <taxon>Metazoa</taxon>
        <taxon>Ecdysozoa</taxon>
        <taxon>Arthropoda</taxon>
        <taxon>Chelicerata</taxon>
        <taxon>Arachnida</taxon>
        <taxon>Araneae</taxon>
        <taxon>Araneomorphae</taxon>
        <taxon>Entelegynae</taxon>
        <taxon>Araneoidea</taxon>
        <taxon>Araneidae</taxon>
        <taxon>Araneus</taxon>
    </lineage>
</organism>
<name>A0A4Y2DPZ6_ARAVE</name>
<evidence type="ECO:0000313" key="1">
    <source>
        <dbReference type="EMBL" id="GBM17904.1"/>
    </source>
</evidence>
<keyword evidence="2" id="KW-1185">Reference proteome</keyword>
<dbReference type="AlphaFoldDB" id="A0A4Y2DPZ6"/>
<evidence type="ECO:0000313" key="2">
    <source>
        <dbReference type="Proteomes" id="UP000499080"/>
    </source>
</evidence>
<comment type="caution">
    <text evidence="1">The sequence shown here is derived from an EMBL/GenBank/DDBJ whole genome shotgun (WGS) entry which is preliminary data.</text>
</comment>
<proteinExistence type="predicted"/>